<dbReference type="Proteomes" id="UP001201163">
    <property type="component" value="Unassembled WGS sequence"/>
</dbReference>
<evidence type="ECO:0000313" key="2">
    <source>
        <dbReference type="Proteomes" id="UP001201163"/>
    </source>
</evidence>
<proteinExistence type="predicted"/>
<protein>
    <submittedName>
        <fullName evidence="1">Uncharacterized protein</fullName>
    </submittedName>
</protein>
<organism evidence="1 2">
    <name type="scientific">Lactarius akahatsu</name>
    <dbReference type="NCBI Taxonomy" id="416441"/>
    <lineage>
        <taxon>Eukaryota</taxon>
        <taxon>Fungi</taxon>
        <taxon>Dikarya</taxon>
        <taxon>Basidiomycota</taxon>
        <taxon>Agaricomycotina</taxon>
        <taxon>Agaricomycetes</taxon>
        <taxon>Russulales</taxon>
        <taxon>Russulaceae</taxon>
        <taxon>Lactarius</taxon>
    </lineage>
</organism>
<evidence type="ECO:0000313" key="1">
    <source>
        <dbReference type="EMBL" id="KAH8979741.1"/>
    </source>
</evidence>
<comment type="caution">
    <text evidence="1">The sequence shown here is derived from an EMBL/GenBank/DDBJ whole genome shotgun (WGS) entry which is preliminary data.</text>
</comment>
<gene>
    <name evidence="1" type="ORF">EDB92DRAFT_332255</name>
</gene>
<sequence length="213" mass="22767">MGLRSFSIRNVFIPSSLGEAVYSNVQYIHLQHLHPKHTGSIIASHQKRKKKTIVHPRDRPRSFYDTVARGAPFLSMSAFQIASAPTGSTAAGSSFFPSFSCSGRAVRPGNIAAAATRVAVRRRTRARQSRRATVAAMTASPPRTPPTIAPIFLEDELPCETMAACDEDSPGTAVCVVVGVAGAARVPGWPALTSVASTCRPRSEHSVLNEDAE</sequence>
<accession>A0AAD4Q2Y9</accession>
<dbReference type="EMBL" id="JAKELL010000157">
    <property type="protein sequence ID" value="KAH8979741.1"/>
    <property type="molecule type" value="Genomic_DNA"/>
</dbReference>
<reference evidence="1" key="1">
    <citation type="submission" date="2022-01" db="EMBL/GenBank/DDBJ databases">
        <title>Comparative genomics reveals a dynamic genome evolution in the ectomycorrhizal milk-cap (Lactarius) mushrooms.</title>
        <authorList>
            <consortium name="DOE Joint Genome Institute"/>
            <person name="Lebreton A."/>
            <person name="Tang N."/>
            <person name="Kuo A."/>
            <person name="LaButti K."/>
            <person name="Drula E."/>
            <person name="Barry K."/>
            <person name="Clum A."/>
            <person name="Lipzen A."/>
            <person name="Mousain D."/>
            <person name="Ng V."/>
            <person name="Wang R."/>
            <person name="Wang X."/>
            <person name="Dai Y."/>
            <person name="Henrissat B."/>
            <person name="Grigoriev I.V."/>
            <person name="Guerin-Laguette A."/>
            <person name="Yu F."/>
            <person name="Martin F.M."/>
        </authorList>
    </citation>
    <scope>NUCLEOTIDE SEQUENCE</scope>
    <source>
        <strain evidence="1">QP</strain>
    </source>
</reference>
<keyword evidence="2" id="KW-1185">Reference proteome</keyword>
<dbReference type="AlphaFoldDB" id="A0AAD4Q2Y9"/>
<name>A0AAD4Q2Y9_9AGAM</name>